<reference evidence="5 6" key="1">
    <citation type="submission" date="2019-02" db="EMBL/GenBank/DDBJ databases">
        <title>Jishengella sp. nov., isolated from a root of Zingiber montanum.</title>
        <authorList>
            <person name="Kuncharoen N."/>
            <person name="Kudo T."/>
            <person name="Masahiro Y."/>
            <person name="Ohkuma M."/>
            <person name="Tanasupawat S."/>
        </authorList>
    </citation>
    <scope>NUCLEOTIDE SEQUENCE [LARGE SCALE GENOMIC DNA]</scope>
    <source>
        <strain evidence="5 6">PLAI 1-1</strain>
    </source>
</reference>
<evidence type="ECO:0000313" key="6">
    <source>
        <dbReference type="Proteomes" id="UP000292274"/>
    </source>
</evidence>
<dbReference type="Pfam" id="PF00392">
    <property type="entry name" value="GntR"/>
    <property type="match status" value="1"/>
</dbReference>
<dbReference type="PROSITE" id="PS50949">
    <property type="entry name" value="HTH_GNTR"/>
    <property type="match status" value="1"/>
</dbReference>
<dbReference type="PANTHER" id="PTHR44846">
    <property type="entry name" value="MANNOSYL-D-GLYCERATE TRANSPORT/METABOLISM SYSTEM REPRESSOR MNGR-RELATED"/>
    <property type="match status" value="1"/>
</dbReference>
<dbReference type="GO" id="GO:0003677">
    <property type="term" value="F:DNA binding"/>
    <property type="evidence" value="ECO:0007669"/>
    <property type="project" value="UniProtKB-KW"/>
</dbReference>
<dbReference type="InterPro" id="IPR011663">
    <property type="entry name" value="UTRA"/>
</dbReference>
<dbReference type="InterPro" id="IPR036390">
    <property type="entry name" value="WH_DNA-bd_sf"/>
</dbReference>
<keyword evidence="2" id="KW-0238">DNA-binding</keyword>
<dbReference type="Pfam" id="PF07702">
    <property type="entry name" value="UTRA"/>
    <property type="match status" value="1"/>
</dbReference>
<dbReference type="InterPro" id="IPR036388">
    <property type="entry name" value="WH-like_DNA-bd_sf"/>
</dbReference>
<dbReference type="SUPFAM" id="SSF64288">
    <property type="entry name" value="Chorismate lyase-like"/>
    <property type="match status" value="1"/>
</dbReference>
<proteinExistence type="predicted"/>
<dbReference type="SMART" id="SM00345">
    <property type="entry name" value="HTH_GNTR"/>
    <property type="match status" value="1"/>
</dbReference>
<keyword evidence="6" id="KW-1185">Reference proteome</keyword>
<dbReference type="CDD" id="cd07377">
    <property type="entry name" value="WHTH_GntR"/>
    <property type="match status" value="1"/>
</dbReference>
<comment type="caution">
    <text evidence="5">The sequence shown here is derived from an EMBL/GenBank/DDBJ whole genome shotgun (WGS) entry which is preliminary data.</text>
</comment>
<keyword evidence="1" id="KW-0805">Transcription regulation</keyword>
<organism evidence="5 6">
    <name type="scientific">Micromonospora zingiberis</name>
    <dbReference type="NCBI Taxonomy" id="2053011"/>
    <lineage>
        <taxon>Bacteria</taxon>
        <taxon>Bacillati</taxon>
        <taxon>Actinomycetota</taxon>
        <taxon>Actinomycetes</taxon>
        <taxon>Micromonosporales</taxon>
        <taxon>Micromonosporaceae</taxon>
        <taxon>Micromonospora</taxon>
    </lineage>
</organism>
<dbReference type="InterPro" id="IPR000524">
    <property type="entry name" value="Tscrpt_reg_HTH_GntR"/>
</dbReference>
<dbReference type="GO" id="GO:0045892">
    <property type="term" value="P:negative regulation of DNA-templated transcription"/>
    <property type="evidence" value="ECO:0007669"/>
    <property type="project" value="TreeGrafter"/>
</dbReference>
<dbReference type="Gene3D" id="1.10.10.10">
    <property type="entry name" value="Winged helix-like DNA-binding domain superfamily/Winged helix DNA-binding domain"/>
    <property type="match status" value="1"/>
</dbReference>
<feature type="domain" description="HTH gntR-type" evidence="4">
    <location>
        <begin position="38"/>
        <end position="109"/>
    </location>
</feature>
<evidence type="ECO:0000256" key="3">
    <source>
        <dbReference type="ARBA" id="ARBA00023163"/>
    </source>
</evidence>
<dbReference type="InterPro" id="IPR028978">
    <property type="entry name" value="Chorismate_lyase_/UTRA_dom_sf"/>
</dbReference>
<dbReference type="Gene3D" id="3.40.1410.10">
    <property type="entry name" value="Chorismate lyase-like"/>
    <property type="match status" value="1"/>
</dbReference>
<evidence type="ECO:0000256" key="2">
    <source>
        <dbReference type="ARBA" id="ARBA00023125"/>
    </source>
</evidence>
<dbReference type="AlphaFoldDB" id="A0A4V2LWF3"/>
<sequence>MGFADPPARFMSQPGPQVACCQTTVGDPVDNASDPTKKHSAETFAAELRRRIREGVKGYEAGAKLPTLREFAATEVGVARGVAEKAIDRLRAEGLIESRRGSGSFVRAGRIPRTSPGRLSLEQWGRGLSIQAHDAANPPKVVDIEVGDTVPPAHVAEALGVPPGEVVLSRYRRYVRDRRCVQLATAYLPTDLTRGTRIEHTDTGLGGTFARLAEQGVGPTRFVERVISRAPTPEEIDGVGGRDGLGLRREGSLVFEITRCAYAGDRCVEVSLMVLDAEAYELVYAFPAEG</sequence>
<name>A0A4V2LWF3_9ACTN</name>
<accession>A0A4V2LWF3</accession>
<evidence type="ECO:0000256" key="1">
    <source>
        <dbReference type="ARBA" id="ARBA00023015"/>
    </source>
</evidence>
<dbReference type="SMART" id="SM00866">
    <property type="entry name" value="UTRA"/>
    <property type="match status" value="1"/>
</dbReference>
<dbReference type="GO" id="GO:0003700">
    <property type="term" value="F:DNA-binding transcription factor activity"/>
    <property type="evidence" value="ECO:0007669"/>
    <property type="project" value="InterPro"/>
</dbReference>
<dbReference type="Proteomes" id="UP000292274">
    <property type="component" value="Unassembled WGS sequence"/>
</dbReference>
<keyword evidence="3" id="KW-0804">Transcription</keyword>
<evidence type="ECO:0000259" key="4">
    <source>
        <dbReference type="PROSITE" id="PS50949"/>
    </source>
</evidence>
<gene>
    <name evidence="5" type="ORF">E0H26_16860</name>
</gene>
<protein>
    <submittedName>
        <fullName evidence="5">GntR family transcriptional regulator</fullName>
    </submittedName>
</protein>
<dbReference type="PANTHER" id="PTHR44846:SF17">
    <property type="entry name" value="GNTR-FAMILY TRANSCRIPTIONAL REGULATOR"/>
    <property type="match status" value="1"/>
</dbReference>
<dbReference type="InterPro" id="IPR050679">
    <property type="entry name" value="Bact_HTH_transcr_reg"/>
</dbReference>
<evidence type="ECO:0000313" key="5">
    <source>
        <dbReference type="EMBL" id="TCB96275.1"/>
    </source>
</evidence>
<dbReference type="OrthoDB" id="7363114at2"/>
<dbReference type="EMBL" id="SJJR01000010">
    <property type="protein sequence ID" value="TCB96275.1"/>
    <property type="molecule type" value="Genomic_DNA"/>
</dbReference>
<dbReference type="SUPFAM" id="SSF46785">
    <property type="entry name" value="Winged helix' DNA-binding domain"/>
    <property type="match status" value="1"/>
</dbReference>